<name>A0A7M2YBC0_9FLAO</name>
<evidence type="ECO:0000313" key="2">
    <source>
        <dbReference type="EMBL" id="QOW10935.1"/>
    </source>
</evidence>
<proteinExistence type="predicted"/>
<dbReference type="PROSITE" id="PS51257">
    <property type="entry name" value="PROKAR_LIPOPROTEIN"/>
    <property type="match status" value="1"/>
</dbReference>
<evidence type="ECO:0000313" key="3">
    <source>
        <dbReference type="Proteomes" id="UP000594195"/>
    </source>
</evidence>
<dbReference type="KEGG" id="kfa:Q73A0000_11485"/>
<keyword evidence="3" id="KW-1185">Reference proteome</keyword>
<dbReference type="Proteomes" id="UP000594195">
    <property type="component" value="Chromosome"/>
</dbReference>
<dbReference type="EMBL" id="CP040442">
    <property type="protein sequence ID" value="QOW10935.1"/>
    <property type="molecule type" value="Genomic_DNA"/>
</dbReference>
<feature type="signal peptide" evidence="1">
    <location>
        <begin position="1"/>
        <end position="23"/>
    </location>
</feature>
<protein>
    <recommendedName>
        <fullName evidence="4">Lipoprotein</fullName>
    </recommendedName>
</protein>
<dbReference type="AlphaFoldDB" id="A0A7M2YBC0"/>
<keyword evidence="1" id="KW-0732">Signal</keyword>
<evidence type="ECO:0008006" key="4">
    <source>
        <dbReference type="Google" id="ProtNLM"/>
    </source>
</evidence>
<reference evidence="2 3" key="1">
    <citation type="submission" date="2019-05" db="EMBL/GenBank/DDBJ databases">
        <title>Chryseobacterium sp. isolated from King George Island, maritime Antarctica.</title>
        <authorList>
            <person name="Peng X."/>
        </authorList>
    </citation>
    <scope>NUCLEOTIDE SEQUENCE [LARGE SCALE GENOMIC DNA]</scope>
    <source>
        <strain evidence="2 3">7-3A</strain>
    </source>
</reference>
<gene>
    <name evidence="2" type="ORF">Q73A0000_11485</name>
</gene>
<organism evidence="2 3">
    <name type="scientific">Kaistella flava</name>
    <name type="common">ex Peng et al. 2021</name>
    <dbReference type="NCBI Taxonomy" id="2038776"/>
    <lineage>
        <taxon>Bacteria</taxon>
        <taxon>Pseudomonadati</taxon>
        <taxon>Bacteroidota</taxon>
        <taxon>Flavobacteriia</taxon>
        <taxon>Flavobacteriales</taxon>
        <taxon>Weeksellaceae</taxon>
        <taxon>Chryseobacterium group</taxon>
        <taxon>Kaistella</taxon>
    </lineage>
</organism>
<dbReference type="Pfam" id="PF19643">
    <property type="entry name" value="DUF6146"/>
    <property type="match status" value="1"/>
</dbReference>
<dbReference type="RefSeq" id="WP_193811102.1">
    <property type="nucleotide sequence ID" value="NZ_CP040442.1"/>
</dbReference>
<evidence type="ECO:0000256" key="1">
    <source>
        <dbReference type="SAM" id="SignalP"/>
    </source>
</evidence>
<feature type="chain" id="PRO_5032442648" description="Lipoprotein" evidence="1">
    <location>
        <begin position="24"/>
        <end position="137"/>
    </location>
</feature>
<dbReference type="InterPro" id="IPR046144">
    <property type="entry name" value="DUF6146"/>
</dbReference>
<accession>A0A7M2YBC0</accession>
<sequence length="137" mass="16023">MKKLLFLLSILVLTISCSSQNNIADRSKDNTPIHAQKNDDGEYDLDVLDSQFTYFINAIAKPMNMYSESYLKSKNQFLVSEWNSYYFSGRYRNIIESSIDYDPNINYGIKFEYKLYQVFAFVKWKYGLKLNGLSAID</sequence>